<dbReference type="AlphaFoldDB" id="A0AAE0YAC6"/>
<gene>
    <name evidence="2" type="ORF">RRG08_008934</name>
</gene>
<evidence type="ECO:0000256" key="1">
    <source>
        <dbReference type="SAM" id="MobiDB-lite"/>
    </source>
</evidence>
<dbReference type="Gene3D" id="3.30.710.10">
    <property type="entry name" value="Potassium Channel Kv1.1, Chain A"/>
    <property type="match status" value="1"/>
</dbReference>
<dbReference type="SUPFAM" id="SSF54695">
    <property type="entry name" value="POZ domain"/>
    <property type="match status" value="1"/>
</dbReference>
<dbReference type="InterPro" id="IPR011333">
    <property type="entry name" value="SKP1/BTB/POZ_sf"/>
</dbReference>
<comment type="caution">
    <text evidence="2">The sequence shown here is derived from an EMBL/GenBank/DDBJ whole genome shotgun (WGS) entry which is preliminary data.</text>
</comment>
<feature type="region of interest" description="Disordered" evidence="1">
    <location>
        <begin position="1"/>
        <end position="63"/>
    </location>
</feature>
<dbReference type="EMBL" id="JAWDGP010006581">
    <property type="protein sequence ID" value="KAK3738671.1"/>
    <property type="molecule type" value="Genomic_DNA"/>
</dbReference>
<sequence length="240" mass="26762">MLPISPSCVPTGSKIKRVSAIPGRRKSDSVQSSQCNPEPSWEFPVENSSPTSSKSPLLDCEMPPSQTVEDLADLAMEIENATNVTSDLRSIHHEHATDDVTRRKSPISTPLSYGCMLNNSLYSDVSILVAENSCGGQENNRNNSNSNNFRPILIRAHKIILHVQCPQLLDLCDDECINLSNYDEQAVLCVLAFLYSGSGGVWLVPEYREKVFKLAQRFPFDFIAQLKFSHFISYFINSFA</sequence>
<protein>
    <recommendedName>
        <fullName evidence="4">BTB domain-containing protein</fullName>
    </recommendedName>
</protein>
<reference evidence="2" key="1">
    <citation type="journal article" date="2023" name="G3 (Bethesda)">
        <title>A reference genome for the long-term kleptoplast-retaining sea slug Elysia crispata morphotype clarki.</title>
        <authorList>
            <person name="Eastman K.E."/>
            <person name="Pendleton A.L."/>
            <person name="Shaikh M.A."/>
            <person name="Suttiyut T."/>
            <person name="Ogas R."/>
            <person name="Tomko P."/>
            <person name="Gavelis G."/>
            <person name="Widhalm J.R."/>
            <person name="Wisecaver J.H."/>
        </authorList>
    </citation>
    <scope>NUCLEOTIDE SEQUENCE</scope>
    <source>
        <strain evidence="2">ECLA1</strain>
    </source>
</reference>
<proteinExistence type="predicted"/>
<evidence type="ECO:0000313" key="2">
    <source>
        <dbReference type="EMBL" id="KAK3738671.1"/>
    </source>
</evidence>
<name>A0AAE0YAC6_9GAST</name>
<accession>A0AAE0YAC6</accession>
<dbReference type="Proteomes" id="UP001283361">
    <property type="component" value="Unassembled WGS sequence"/>
</dbReference>
<evidence type="ECO:0000313" key="3">
    <source>
        <dbReference type="Proteomes" id="UP001283361"/>
    </source>
</evidence>
<evidence type="ECO:0008006" key="4">
    <source>
        <dbReference type="Google" id="ProtNLM"/>
    </source>
</evidence>
<organism evidence="2 3">
    <name type="scientific">Elysia crispata</name>
    <name type="common">lettuce slug</name>
    <dbReference type="NCBI Taxonomy" id="231223"/>
    <lineage>
        <taxon>Eukaryota</taxon>
        <taxon>Metazoa</taxon>
        <taxon>Spiralia</taxon>
        <taxon>Lophotrochozoa</taxon>
        <taxon>Mollusca</taxon>
        <taxon>Gastropoda</taxon>
        <taxon>Heterobranchia</taxon>
        <taxon>Euthyneura</taxon>
        <taxon>Panpulmonata</taxon>
        <taxon>Sacoglossa</taxon>
        <taxon>Placobranchoidea</taxon>
        <taxon>Plakobranchidae</taxon>
        <taxon>Elysia</taxon>
    </lineage>
</organism>
<feature type="compositionally biased region" description="Polar residues" evidence="1">
    <location>
        <begin position="46"/>
        <end position="55"/>
    </location>
</feature>
<keyword evidence="3" id="KW-1185">Reference proteome</keyword>